<accession>A0A1Y0IG90</accession>
<dbReference type="RefSeq" id="WP_087464174.1">
    <property type="nucleotide sequence ID" value="NZ_CP021425.1"/>
</dbReference>
<sequence length="387" mass="43905">MKLVYLTSIDLDRAQGGCKNHVLGIVHGFQKLGWDVELISAAANPEAHLDLSVNHTKVLKKRASLPYQLLEQWRTWMLLRNRKSRPDTFYIRAGRSYVIPGLYAAWHKIPFFVEFNTLIEMEANHRWLVPIAVALENWLIRRSTGCFAVTPEIKNYLSQRAGVVSDLFTVVPNGCEQRVIQESRAFTVHHPRKNEPVIGFMGSFEPWQGVETIIRAMPFVLEKVPMARFYIAGRGKLESFYRDEVARLGIQHAVQFSGYIEPDQIQHFLHQCKVLTCPRVAAFDESGIMKHVGTSPIKMFTYLGSGSTVVTSNLASMAIFKPCQAVIFAEADNPEDYAEKLIYALLRTPEEFDTNAESARSFIESGYTWDALAEVTARDMLAKLESE</sequence>
<organism evidence="2 3">
    <name type="scientific">Oleiphilus messinensis</name>
    <dbReference type="NCBI Taxonomy" id="141451"/>
    <lineage>
        <taxon>Bacteria</taxon>
        <taxon>Pseudomonadati</taxon>
        <taxon>Pseudomonadota</taxon>
        <taxon>Gammaproteobacteria</taxon>
        <taxon>Oceanospirillales</taxon>
        <taxon>Oleiphilaceae</taxon>
        <taxon>Oleiphilus</taxon>
    </lineage>
</organism>
<protein>
    <submittedName>
        <fullName evidence="2">LPS glycosyltransferase IcsA</fullName>
    </submittedName>
</protein>
<dbReference type="GO" id="GO:0016757">
    <property type="term" value="F:glycosyltransferase activity"/>
    <property type="evidence" value="ECO:0007669"/>
    <property type="project" value="UniProtKB-ARBA"/>
</dbReference>
<name>A0A1Y0IG90_9GAMM</name>
<dbReference type="SUPFAM" id="SSF53756">
    <property type="entry name" value="UDP-Glycosyltransferase/glycogen phosphorylase"/>
    <property type="match status" value="1"/>
</dbReference>
<dbReference type="PANTHER" id="PTHR12526">
    <property type="entry name" value="GLYCOSYLTRANSFERASE"/>
    <property type="match status" value="1"/>
</dbReference>
<proteinExistence type="predicted"/>
<dbReference type="KEGG" id="ome:OLMES_5528"/>
<evidence type="ECO:0000259" key="1">
    <source>
        <dbReference type="Pfam" id="PF13439"/>
    </source>
</evidence>
<feature type="domain" description="Glycosyltransferase subfamily 4-like N-terminal" evidence="1">
    <location>
        <begin position="16"/>
        <end position="174"/>
    </location>
</feature>
<dbReference type="PANTHER" id="PTHR12526:SF622">
    <property type="entry name" value="GLYCOSYLTRANSFERASE (GROUP I)"/>
    <property type="match status" value="1"/>
</dbReference>
<dbReference type="InterPro" id="IPR028098">
    <property type="entry name" value="Glyco_trans_4-like_N"/>
</dbReference>
<dbReference type="Pfam" id="PF13439">
    <property type="entry name" value="Glyco_transf_4"/>
    <property type="match status" value="1"/>
</dbReference>
<evidence type="ECO:0000313" key="2">
    <source>
        <dbReference type="EMBL" id="ARU59508.1"/>
    </source>
</evidence>
<dbReference type="OrthoDB" id="9764577at2"/>
<dbReference type="EMBL" id="CP021425">
    <property type="protein sequence ID" value="ARU59508.1"/>
    <property type="molecule type" value="Genomic_DNA"/>
</dbReference>
<keyword evidence="2" id="KW-0808">Transferase</keyword>
<keyword evidence="3" id="KW-1185">Reference proteome</keyword>
<reference evidence="2 3" key="1">
    <citation type="submission" date="2017-05" db="EMBL/GenBank/DDBJ databases">
        <title>Genomic insights into alkan degradation activity of Oleiphilus messinensis.</title>
        <authorList>
            <person name="Kozyavkin S.A."/>
            <person name="Slesarev A.I."/>
            <person name="Golyshin P.N."/>
            <person name="Korzhenkov A."/>
            <person name="Golyshina O.N."/>
            <person name="Toshchakov S.V."/>
        </authorList>
    </citation>
    <scope>NUCLEOTIDE SEQUENCE [LARGE SCALE GENOMIC DNA]</scope>
    <source>
        <strain evidence="2 3">ME102</strain>
    </source>
</reference>
<gene>
    <name evidence="2" type="ORF">OLMES_5528</name>
</gene>
<dbReference type="Proteomes" id="UP000196027">
    <property type="component" value="Chromosome"/>
</dbReference>
<dbReference type="AlphaFoldDB" id="A0A1Y0IG90"/>
<dbReference type="Pfam" id="PF13692">
    <property type="entry name" value="Glyco_trans_1_4"/>
    <property type="match status" value="1"/>
</dbReference>
<evidence type="ECO:0000313" key="3">
    <source>
        <dbReference type="Proteomes" id="UP000196027"/>
    </source>
</evidence>
<dbReference type="Gene3D" id="3.40.50.2000">
    <property type="entry name" value="Glycogen Phosphorylase B"/>
    <property type="match status" value="2"/>
</dbReference>